<evidence type="ECO:0000313" key="1">
    <source>
        <dbReference type="EMBL" id="SEP42930.1"/>
    </source>
</evidence>
<sequence length="96" mass="10633">MEPGKYEKAGKELGRLVDEKQAAYGDAITAVEQMMLVLYPDGVKPEQYRDMLLLVRTMDKQCRIAKGDKTAFGESPWLDIAGYGLLGAGHGNKQEK</sequence>
<dbReference type="RefSeq" id="WP_091750928.1">
    <property type="nucleotide sequence ID" value="NZ_FODY01000029.1"/>
</dbReference>
<evidence type="ECO:0000313" key="2">
    <source>
        <dbReference type="Proteomes" id="UP000198847"/>
    </source>
</evidence>
<reference evidence="1 2" key="1">
    <citation type="submission" date="2016-10" db="EMBL/GenBank/DDBJ databases">
        <authorList>
            <person name="de Groot N.N."/>
        </authorList>
    </citation>
    <scope>NUCLEOTIDE SEQUENCE [LARGE SCALE GENOMIC DNA]</scope>
    <source>
        <strain evidence="1 2">DSM 13305</strain>
    </source>
</reference>
<dbReference type="EMBL" id="FODY01000029">
    <property type="protein sequence ID" value="SEP42930.1"/>
    <property type="molecule type" value="Genomic_DNA"/>
</dbReference>
<dbReference type="AlphaFoldDB" id="A0A1H8XSD8"/>
<keyword evidence="2" id="KW-1185">Reference proteome</keyword>
<dbReference type="STRING" id="112903.SAMN04490178_12913"/>
<name>A0A1H8XSD8_9FIRM</name>
<gene>
    <name evidence="1" type="ORF">SAMN04490178_12913</name>
</gene>
<protein>
    <submittedName>
        <fullName evidence="1">Uncharacterized protein</fullName>
    </submittedName>
</protein>
<accession>A0A1H8XSD8</accession>
<dbReference type="Proteomes" id="UP000198847">
    <property type="component" value="Unassembled WGS sequence"/>
</dbReference>
<dbReference type="OrthoDB" id="5522901at2"/>
<organism evidence="1 2">
    <name type="scientific">Propionispora vibrioides</name>
    <dbReference type="NCBI Taxonomy" id="112903"/>
    <lineage>
        <taxon>Bacteria</taxon>
        <taxon>Bacillati</taxon>
        <taxon>Bacillota</taxon>
        <taxon>Negativicutes</taxon>
        <taxon>Selenomonadales</taxon>
        <taxon>Sporomusaceae</taxon>
        <taxon>Propionispora</taxon>
    </lineage>
</organism>
<proteinExistence type="predicted"/>